<keyword evidence="4 11" id="KW-0812">Transmembrane</keyword>
<evidence type="ECO:0000256" key="3">
    <source>
        <dbReference type="ARBA" id="ARBA00016612"/>
    </source>
</evidence>
<comment type="catalytic activity">
    <reaction evidence="10">
        <text>a ubiquinone + NADH + 5 H(+)(in) = a ubiquinol + NAD(+) + 4 H(+)(out)</text>
        <dbReference type="Rhea" id="RHEA:29091"/>
        <dbReference type="Rhea" id="RHEA-COMP:9565"/>
        <dbReference type="Rhea" id="RHEA-COMP:9566"/>
        <dbReference type="ChEBI" id="CHEBI:15378"/>
        <dbReference type="ChEBI" id="CHEBI:16389"/>
        <dbReference type="ChEBI" id="CHEBI:17976"/>
        <dbReference type="ChEBI" id="CHEBI:57540"/>
        <dbReference type="ChEBI" id="CHEBI:57945"/>
        <dbReference type="EC" id="7.1.1.2"/>
    </reaction>
</comment>
<evidence type="ECO:0000256" key="4">
    <source>
        <dbReference type="ARBA" id="ARBA00022692"/>
    </source>
</evidence>
<gene>
    <name evidence="12" type="primary">nad4l</name>
</gene>
<comment type="similarity">
    <text evidence="2">Belongs to the complex I subunit 4L family.</text>
</comment>
<organism evidence="12">
    <name type="scientific">Xenostrongylus variegatus</name>
    <dbReference type="NCBI Taxonomy" id="2748664"/>
    <lineage>
        <taxon>Eukaryota</taxon>
        <taxon>Metazoa</taxon>
        <taxon>Ecdysozoa</taxon>
        <taxon>Arthropoda</taxon>
        <taxon>Hexapoda</taxon>
        <taxon>Insecta</taxon>
        <taxon>Pterygota</taxon>
        <taxon>Neoptera</taxon>
        <taxon>Endopterygota</taxon>
        <taxon>Coleoptera</taxon>
        <taxon>Polyphaga</taxon>
        <taxon>Cucujiformia</taxon>
        <taxon>Nitidulidae</taxon>
        <taxon>Nitidulinae</taxon>
        <taxon>Xenostrongylus</taxon>
    </lineage>
</organism>
<evidence type="ECO:0000256" key="2">
    <source>
        <dbReference type="ARBA" id="ARBA00010519"/>
    </source>
</evidence>
<dbReference type="InterPro" id="IPR039428">
    <property type="entry name" value="NUOK/Mnh_C1-like"/>
</dbReference>
<keyword evidence="6 11" id="KW-1133">Transmembrane helix</keyword>
<evidence type="ECO:0000256" key="10">
    <source>
        <dbReference type="ARBA" id="ARBA00049551"/>
    </source>
</evidence>
<evidence type="ECO:0000256" key="6">
    <source>
        <dbReference type="ARBA" id="ARBA00022989"/>
    </source>
</evidence>
<dbReference type="Pfam" id="PF00420">
    <property type="entry name" value="Oxidored_q2"/>
    <property type="match status" value="1"/>
</dbReference>
<proteinExistence type="inferred from homology"/>
<dbReference type="Gene3D" id="1.10.287.3510">
    <property type="match status" value="1"/>
</dbReference>
<evidence type="ECO:0000313" key="12">
    <source>
        <dbReference type="EMBL" id="QWL15088.1"/>
    </source>
</evidence>
<feature type="transmembrane region" description="Helical" evidence="11">
    <location>
        <begin position="28"/>
        <end position="48"/>
    </location>
</feature>
<accession>A0A8F0LA00</accession>
<evidence type="ECO:0000256" key="9">
    <source>
        <dbReference type="ARBA" id="ARBA00031586"/>
    </source>
</evidence>
<name>A0A8F0LA00_9CUCU</name>
<dbReference type="GO" id="GO:0008137">
    <property type="term" value="F:NADH dehydrogenase (ubiquinone) activity"/>
    <property type="evidence" value="ECO:0007669"/>
    <property type="project" value="UniProtKB-EC"/>
</dbReference>
<geneLocation type="mitochondrion" evidence="12"/>
<feature type="transmembrane region" description="Helical" evidence="11">
    <location>
        <begin position="6"/>
        <end position="21"/>
    </location>
</feature>
<evidence type="ECO:0000256" key="1">
    <source>
        <dbReference type="ARBA" id="ARBA00004141"/>
    </source>
</evidence>
<keyword evidence="12" id="KW-0496">Mitochondrion</keyword>
<evidence type="ECO:0000256" key="8">
    <source>
        <dbReference type="ARBA" id="ARBA00023136"/>
    </source>
</evidence>
<keyword evidence="8 11" id="KW-0472">Membrane</keyword>
<evidence type="ECO:0000256" key="5">
    <source>
        <dbReference type="ARBA" id="ARBA00022967"/>
    </source>
</evidence>
<comment type="subcellular location">
    <subcellularLocation>
        <location evidence="1">Membrane</location>
        <topology evidence="1">Multi-pass membrane protein</topology>
    </subcellularLocation>
</comment>
<protein>
    <recommendedName>
        <fullName evidence="3">NADH-ubiquinone oxidoreductase chain 4L</fullName>
    </recommendedName>
    <alternativeName>
        <fullName evidence="9">NADH dehydrogenase subunit 4L</fullName>
    </alternativeName>
</protein>
<dbReference type="GO" id="GO:0016020">
    <property type="term" value="C:membrane"/>
    <property type="evidence" value="ECO:0007669"/>
    <property type="project" value="UniProtKB-SubCell"/>
</dbReference>
<evidence type="ECO:0000256" key="11">
    <source>
        <dbReference type="SAM" id="Phobius"/>
    </source>
</evidence>
<keyword evidence="7" id="KW-0520">NAD</keyword>
<reference evidence="12" key="1">
    <citation type="submission" date="2020-09" db="EMBL/GenBank/DDBJ databases">
        <title>Comparison of mitochondrial genomes from two species of Nitidulidae and support for its phylogenetic relationships.</title>
        <authorList>
            <person name="Chen X."/>
        </authorList>
    </citation>
    <scope>NUCLEOTIDE SEQUENCE</scope>
</reference>
<dbReference type="EMBL" id="MW044620">
    <property type="protein sequence ID" value="QWL15088.1"/>
    <property type="molecule type" value="Genomic_DNA"/>
</dbReference>
<evidence type="ECO:0000256" key="7">
    <source>
        <dbReference type="ARBA" id="ARBA00023027"/>
    </source>
</evidence>
<sequence length="95" mass="11501">MKMLFYLFLMMYLIGMIMFCMKHNNLLLMLLSLEFIMLSLYFMVFLYLKVMLYNYFFNMLFLSFSVCEGTLGLSMLVSMVRMTGNDYIMLFSMLW</sequence>
<keyword evidence="5" id="KW-1278">Translocase</keyword>
<feature type="transmembrane region" description="Helical" evidence="11">
    <location>
        <begin position="60"/>
        <end position="80"/>
    </location>
</feature>
<dbReference type="AlphaFoldDB" id="A0A8F0LA00"/>